<organism evidence="2 3">
    <name type="scientific">Pandoravirus japonicus</name>
    <dbReference type="NCBI Taxonomy" id="2823154"/>
    <lineage>
        <taxon>Viruses</taxon>
        <taxon>Pandoravirus</taxon>
    </lineage>
</organism>
<sequence>MKGRAICTREIGSASAAVFGRTSDGRLVNAFLTAVYEYRQPVSCAGGDDGGHSQERTSRRANGCHPMRSDSSATVAAVTAARHTWWPQHLHVATMVGALCRTVAVTALLDVGAKVMEARGGGRLLAGITRDRASRVLPLWGATCVTMMARAWTVPNSGSLVTASFCSRPLVPLMAPGDAAKDILGLPAASDAVGLVDFCAMTALRDDTVRHAIAAGVDPYTTHGARYMAAHLWRLEAVRRSLGAIHEADRALALCHDLCDAWAF</sequence>
<feature type="region of interest" description="Disordered" evidence="1">
    <location>
        <begin position="46"/>
        <end position="68"/>
    </location>
</feature>
<accession>A0A811BM11</accession>
<dbReference type="Proteomes" id="UP001253637">
    <property type="component" value="Segment"/>
</dbReference>
<feature type="compositionally biased region" description="Basic and acidic residues" evidence="1">
    <location>
        <begin position="49"/>
        <end position="58"/>
    </location>
</feature>
<evidence type="ECO:0000313" key="3">
    <source>
        <dbReference type="Proteomes" id="UP001253637"/>
    </source>
</evidence>
<evidence type="ECO:0000256" key="1">
    <source>
        <dbReference type="SAM" id="MobiDB-lite"/>
    </source>
</evidence>
<name>A0A811BM11_9VIRU</name>
<dbReference type="EMBL" id="LC625835">
    <property type="protein sequence ID" value="BCU02818.1"/>
    <property type="molecule type" value="Genomic_DNA"/>
</dbReference>
<proteinExistence type="predicted"/>
<protein>
    <submittedName>
        <fullName evidence="2">Uncharacterized protein</fullName>
    </submittedName>
</protein>
<reference evidence="2" key="1">
    <citation type="submission" date="2021-04" db="EMBL/GenBank/DDBJ databases">
        <title>Draft Genome Sequence of Pandoravirus japonicus, Isolated from the Sabaishi River of Niigata, Japan.</title>
        <authorList>
            <person name="Hosokawa N."/>
            <person name="Takahashi H."/>
            <person name="Aoki K."/>
            <person name="Takemura M."/>
        </authorList>
    </citation>
    <scope>NUCLEOTIDE SEQUENCE</scope>
</reference>
<evidence type="ECO:0000313" key="2">
    <source>
        <dbReference type="EMBL" id="BCU02818.1"/>
    </source>
</evidence>